<name>A0ABV9FPC4_9NOCA</name>
<gene>
    <name evidence="2" type="ORF">ACFO6S_09450</name>
</gene>
<organism evidence="2 3">
    <name type="scientific">Rhodococcus kronopolitis</name>
    <dbReference type="NCBI Taxonomy" id="1460226"/>
    <lineage>
        <taxon>Bacteria</taxon>
        <taxon>Bacillati</taxon>
        <taxon>Actinomycetota</taxon>
        <taxon>Actinomycetes</taxon>
        <taxon>Mycobacteriales</taxon>
        <taxon>Nocardiaceae</taxon>
        <taxon>Rhodococcus</taxon>
    </lineage>
</organism>
<feature type="signal peptide" evidence="1">
    <location>
        <begin position="1"/>
        <end position="24"/>
    </location>
</feature>
<dbReference type="RefSeq" id="WP_378416310.1">
    <property type="nucleotide sequence ID" value="NZ_JBHSFO010000004.1"/>
</dbReference>
<keyword evidence="1" id="KW-0732">Signal</keyword>
<protein>
    <submittedName>
        <fullName evidence="2">Uncharacterized protein</fullName>
    </submittedName>
</protein>
<dbReference type="Proteomes" id="UP001595914">
    <property type="component" value="Unassembled WGS sequence"/>
</dbReference>
<sequence>MKRSIIVALAGATIAFGTVASASAAPIDVGNPSSAADFGSKDNFEGVDMSNRNPAQQWFDSIPLSHEALNAFVWLVNSATGSLH</sequence>
<evidence type="ECO:0000256" key="1">
    <source>
        <dbReference type="SAM" id="SignalP"/>
    </source>
</evidence>
<keyword evidence="3" id="KW-1185">Reference proteome</keyword>
<accession>A0ABV9FPC4</accession>
<evidence type="ECO:0000313" key="2">
    <source>
        <dbReference type="EMBL" id="MFC4603906.1"/>
    </source>
</evidence>
<comment type="caution">
    <text evidence="2">The sequence shown here is derived from an EMBL/GenBank/DDBJ whole genome shotgun (WGS) entry which is preliminary data.</text>
</comment>
<reference evidence="3" key="1">
    <citation type="journal article" date="2019" name="Int. J. Syst. Evol. Microbiol.">
        <title>The Global Catalogue of Microorganisms (GCM) 10K type strain sequencing project: providing services to taxonomists for standard genome sequencing and annotation.</title>
        <authorList>
            <consortium name="The Broad Institute Genomics Platform"/>
            <consortium name="The Broad Institute Genome Sequencing Center for Infectious Disease"/>
            <person name="Wu L."/>
            <person name="Ma J."/>
        </authorList>
    </citation>
    <scope>NUCLEOTIDE SEQUENCE [LARGE SCALE GENOMIC DNA]</scope>
    <source>
        <strain evidence="3">CCUG 54520</strain>
    </source>
</reference>
<dbReference type="EMBL" id="JBHSFO010000004">
    <property type="protein sequence ID" value="MFC4603906.1"/>
    <property type="molecule type" value="Genomic_DNA"/>
</dbReference>
<feature type="chain" id="PRO_5046163541" evidence="1">
    <location>
        <begin position="25"/>
        <end position="84"/>
    </location>
</feature>
<proteinExistence type="predicted"/>
<evidence type="ECO:0000313" key="3">
    <source>
        <dbReference type="Proteomes" id="UP001595914"/>
    </source>
</evidence>